<proteinExistence type="predicted"/>
<evidence type="ECO:0000313" key="3">
    <source>
        <dbReference type="Proteomes" id="UP000266841"/>
    </source>
</evidence>
<sequence>MSEQTGRHNPGGIRIEDALSILSTRSRMGGNRSVTADAVPREMKEMGQTIDMDQPSTDADRAGPPGPLGGVSAASLPADPAVPETMSDDDRRKHDAMKADRERRGKEIREHMRTMDVADLLRLVFQAQQDRVAAYKVFDSGLETVLASGNITSYPALCAKATATFSVLSDTINSIRSCLREQHGRTDAARAVEQLQKKEGEKLNLTAAAHLERLRLRNAQVEGGARDNGEDERTAALLREGIKTLDGKVAKVVEEINDCIEELRCIAADE</sequence>
<dbReference type="AlphaFoldDB" id="K0RRS0"/>
<dbReference type="PANTHER" id="PTHR28309">
    <property type="entry name" value="REQUIRED FOR EXCISION 1-B DOMAIN-CONTAINING PROTEIN"/>
    <property type="match status" value="1"/>
</dbReference>
<keyword evidence="3" id="KW-1185">Reference proteome</keyword>
<reference evidence="2 3" key="1">
    <citation type="journal article" date="2012" name="Genome Biol.">
        <title>Genome and low-iron response of an oceanic diatom adapted to chronic iron limitation.</title>
        <authorList>
            <person name="Lommer M."/>
            <person name="Specht M."/>
            <person name="Roy A.S."/>
            <person name="Kraemer L."/>
            <person name="Andreson R."/>
            <person name="Gutowska M.A."/>
            <person name="Wolf J."/>
            <person name="Bergner S.V."/>
            <person name="Schilhabel M.B."/>
            <person name="Klostermeier U.C."/>
            <person name="Beiko R.G."/>
            <person name="Rosenstiel P."/>
            <person name="Hippler M."/>
            <person name="Laroche J."/>
        </authorList>
    </citation>
    <scope>NUCLEOTIDE SEQUENCE [LARGE SCALE GENOMIC DNA]</scope>
    <source>
        <strain evidence="2 3">CCMP1005</strain>
    </source>
</reference>
<evidence type="ECO:0000256" key="1">
    <source>
        <dbReference type="SAM" id="MobiDB-lite"/>
    </source>
</evidence>
<accession>K0RRS0</accession>
<dbReference type="Proteomes" id="UP000266841">
    <property type="component" value="Unassembled WGS sequence"/>
</dbReference>
<organism evidence="2 3">
    <name type="scientific">Thalassiosira oceanica</name>
    <name type="common">Marine diatom</name>
    <dbReference type="NCBI Taxonomy" id="159749"/>
    <lineage>
        <taxon>Eukaryota</taxon>
        <taxon>Sar</taxon>
        <taxon>Stramenopiles</taxon>
        <taxon>Ochrophyta</taxon>
        <taxon>Bacillariophyta</taxon>
        <taxon>Coscinodiscophyceae</taxon>
        <taxon>Thalassiosirophycidae</taxon>
        <taxon>Thalassiosirales</taxon>
        <taxon>Thalassiosiraceae</taxon>
        <taxon>Thalassiosira</taxon>
    </lineage>
</organism>
<evidence type="ECO:0000313" key="2">
    <source>
        <dbReference type="EMBL" id="EJK49372.1"/>
    </source>
</evidence>
<gene>
    <name evidence="2" type="ORF">THAOC_31760</name>
</gene>
<dbReference type="PANTHER" id="PTHR28309:SF1">
    <property type="entry name" value="REQUIRED FOR EXCISION 1-B DOMAIN-CONTAINING PROTEIN"/>
    <property type="match status" value="1"/>
</dbReference>
<protein>
    <submittedName>
        <fullName evidence="2">Uncharacterized protein</fullName>
    </submittedName>
</protein>
<feature type="region of interest" description="Disordered" evidence="1">
    <location>
        <begin position="1"/>
        <end position="104"/>
    </location>
</feature>
<feature type="compositionally biased region" description="Basic and acidic residues" evidence="1">
    <location>
        <begin position="88"/>
        <end position="104"/>
    </location>
</feature>
<name>K0RRS0_THAOC</name>
<dbReference type="Pfam" id="PF14966">
    <property type="entry name" value="DNA_repr_REX1B"/>
    <property type="match status" value="1"/>
</dbReference>
<dbReference type="OMA" id="THTKIIE"/>
<dbReference type="OrthoDB" id="434723at2759"/>
<dbReference type="InterPro" id="IPR039491">
    <property type="entry name" value="REX1-B"/>
</dbReference>
<dbReference type="EMBL" id="AGNL01044862">
    <property type="protein sequence ID" value="EJK49372.1"/>
    <property type="molecule type" value="Genomic_DNA"/>
</dbReference>
<dbReference type="eggNOG" id="ENOG502TFWG">
    <property type="taxonomic scope" value="Eukaryota"/>
</dbReference>
<comment type="caution">
    <text evidence="2">The sequence shown here is derived from an EMBL/GenBank/DDBJ whole genome shotgun (WGS) entry which is preliminary data.</text>
</comment>